<organism evidence="3 4">
    <name type="scientific">Mya arenaria</name>
    <name type="common">Soft-shell clam</name>
    <dbReference type="NCBI Taxonomy" id="6604"/>
    <lineage>
        <taxon>Eukaryota</taxon>
        <taxon>Metazoa</taxon>
        <taxon>Spiralia</taxon>
        <taxon>Lophotrochozoa</taxon>
        <taxon>Mollusca</taxon>
        <taxon>Bivalvia</taxon>
        <taxon>Autobranchia</taxon>
        <taxon>Heteroconchia</taxon>
        <taxon>Euheterodonta</taxon>
        <taxon>Imparidentia</taxon>
        <taxon>Neoheterodontei</taxon>
        <taxon>Myida</taxon>
        <taxon>Myoidea</taxon>
        <taxon>Myidae</taxon>
        <taxon>Mya</taxon>
    </lineage>
</organism>
<evidence type="ECO:0000313" key="4">
    <source>
        <dbReference type="Proteomes" id="UP001164746"/>
    </source>
</evidence>
<accession>A0ABY7ED74</accession>
<proteinExistence type="predicted"/>
<feature type="compositionally biased region" description="Basic and acidic residues" evidence="1">
    <location>
        <begin position="238"/>
        <end position="250"/>
    </location>
</feature>
<keyword evidence="2" id="KW-0812">Transmembrane</keyword>
<dbReference type="Proteomes" id="UP001164746">
    <property type="component" value="Chromosome 6"/>
</dbReference>
<evidence type="ECO:0000256" key="1">
    <source>
        <dbReference type="SAM" id="MobiDB-lite"/>
    </source>
</evidence>
<evidence type="ECO:0000313" key="3">
    <source>
        <dbReference type="EMBL" id="WAR06831.1"/>
    </source>
</evidence>
<dbReference type="EMBL" id="CP111017">
    <property type="protein sequence ID" value="WAR06831.1"/>
    <property type="molecule type" value="Genomic_DNA"/>
</dbReference>
<protein>
    <submittedName>
        <fullName evidence="3">Uncharacterized protein</fullName>
    </submittedName>
</protein>
<sequence length="349" mass="38628">MILLGAQGNAILIACILCVTICIGGKIQEAHTATIKSPRELAPTIISSSEICKCAIRSSEKENKSAQVDLTAHGEGFLYNNVPINDINKPRYPIKSLSLIVTYRLSTEAVNDSYLKVEGVDDAKFTVECTQHVKNQERNGENKDLIARNDEFCCFFVIYIAVGVGVGLTIVVAIVWVRTRKRKRSAGRRLGSNLNTNKAHNTSDTVDPYWNDAENALPDTDTVPLRVGEALNNGGEKQFIRNEKHKHDNDTAVGGNSSSEEDPYWEEAENALYNTETMPQRVGPTTKNGEKRQLNKNVRHKPATDNGKDTALVGNAVSEEDPYWEEAENALYNTDTVTSSHIVHNLERT</sequence>
<gene>
    <name evidence="3" type="ORF">MAR_016789</name>
</gene>
<feature type="transmembrane region" description="Helical" evidence="2">
    <location>
        <begin position="156"/>
        <end position="177"/>
    </location>
</feature>
<feature type="region of interest" description="Disordered" evidence="1">
    <location>
        <begin position="279"/>
        <end position="313"/>
    </location>
</feature>
<evidence type="ECO:0000256" key="2">
    <source>
        <dbReference type="SAM" id="Phobius"/>
    </source>
</evidence>
<keyword evidence="2" id="KW-1133">Transmembrane helix</keyword>
<name>A0ABY7ED74_MYAAR</name>
<keyword evidence="4" id="KW-1185">Reference proteome</keyword>
<keyword evidence="2" id="KW-0472">Membrane</keyword>
<feature type="region of interest" description="Disordered" evidence="1">
    <location>
        <begin position="238"/>
        <end position="263"/>
    </location>
</feature>
<reference evidence="3" key="1">
    <citation type="submission" date="2022-11" db="EMBL/GenBank/DDBJ databases">
        <title>Centuries of genome instability and evolution in soft-shell clam transmissible cancer (bioRxiv).</title>
        <authorList>
            <person name="Hart S.F.M."/>
            <person name="Yonemitsu M.A."/>
            <person name="Giersch R.M."/>
            <person name="Beal B.F."/>
            <person name="Arriagada G."/>
            <person name="Davis B.W."/>
            <person name="Ostrander E.A."/>
            <person name="Goff S.P."/>
            <person name="Metzger M.J."/>
        </authorList>
    </citation>
    <scope>NUCLEOTIDE SEQUENCE</scope>
    <source>
        <strain evidence="3">MELC-2E11</strain>
        <tissue evidence="3">Siphon/mantle</tissue>
    </source>
</reference>